<dbReference type="AlphaFoldDB" id="A0A6C8H293"/>
<dbReference type="SUPFAM" id="SSF101904">
    <property type="entry name" value="GyrA/ParC C-terminal domain-like"/>
    <property type="match status" value="1"/>
</dbReference>
<dbReference type="InterPro" id="IPR050220">
    <property type="entry name" value="Type_II_DNA_Topoisomerases"/>
</dbReference>
<evidence type="ECO:0000313" key="3">
    <source>
        <dbReference type="Proteomes" id="UP000003915"/>
    </source>
</evidence>
<dbReference type="GO" id="GO:0005524">
    <property type="term" value="F:ATP binding"/>
    <property type="evidence" value="ECO:0007669"/>
    <property type="project" value="InterPro"/>
</dbReference>
<accession>A0A6C8H293</accession>
<dbReference type="Proteomes" id="UP000003915">
    <property type="component" value="Unassembled WGS sequence"/>
</dbReference>
<name>A0A6C8H293_SALET</name>
<dbReference type="GO" id="GO:0003677">
    <property type="term" value="F:DNA binding"/>
    <property type="evidence" value="ECO:0007669"/>
    <property type="project" value="InterPro"/>
</dbReference>
<dbReference type="PANTHER" id="PTHR43493:SF5">
    <property type="entry name" value="DNA GYRASE SUBUNIT A, CHLOROPLASTIC_MITOCHONDRIAL"/>
    <property type="match status" value="1"/>
</dbReference>
<dbReference type="InterPro" id="IPR006691">
    <property type="entry name" value="GyrA/parC_rep"/>
</dbReference>
<dbReference type="InterPro" id="IPR035516">
    <property type="entry name" value="Gyrase/topoIV_suA_C"/>
</dbReference>
<dbReference type="GO" id="GO:0005737">
    <property type="term" value="C:cytoplasm"/>
    <property type="evidence" value="ECO:0007669"/>
    <property type="project" value="TreeGrafter"/>
</dbReference>
<dbReference type="GO" id="GO:0006265">
    <property type="term" value="P:DNA topological change"/>
    <property type="evidence" value="ECO:0007669"/>
    <property type="project" value="InterPro"/>
</dbReference>
<evidence type="ECO:0000313" key="2">
    <source>
        <dbReference type="EMBL" id="EHC90048.1"/>
    </source>
</evidence>
<feature type="non-terminal residue" evidence="2">
    <location>
        <position position="1"/>
    </location>
</feature>
<comment type="caution">
    <text evidence="2">The sequence shown here is derived from an EMBL/GenBank/DDBJ whole genome shotgun (WGS) entry which is preliminary data.</text>
</comment>
<dbReference type="EC" id="5.99.1.3" evidence="2"/>
<dbReference type="Pfam" id="PF03989">
    <property type="entry name" value="DNA_gyraseA_C"/>
    <property type="match status" value="5"/>
</dbReference>
<dbReference type="PANTHER" id="PTHR43493">
    <property type="entry name" value="DNA GYRASE/TOPOISOMERASE SUBUNIT A"/>
    <property type="match status" value="1"/>
</dbReference>
<reference evidence="2 3" key="1">
    <citation type="journal article" date="2011" name="BMC Genomics">
        <title>Genome sequencing reveals diversification of virulence factor content and possible host adaptation in distinct subpopulations of Salmonella enterica.</title>
        <authorList>
            <person name="den Bakker H.C."/>
            <person name="Moreno Switt A.I."/>
            <person name="Govoni G."/>
            <person name="Cummings C.A."/>
            <person name="Ranieri M.L."/>
            <person name="Degoricija L."/>
            <person name="Hoelzer K."/>
            <person name="Rodriguez-Rivera L.D."/>
            <person name="Brown S."/>
            <person name="Bolchacova E."/>
            <person name="Furtado M.R."/>
            <person name="Wiedmann M."/>
        </authorList>
    </citation>
    <scope>NUCLEOTIDE SEQUENCE [LARGE SCALE GENOMIC DNA]</scope>
    <source>
        <strain evidence="2 3">R8-3404</strain>
    </source>
</reference>
<keyword evidence="2" id="KW-0413">Isomerase</keyword>
<dbReference type="EMBL" id="AFCV01000847">
    <property type="protein sequence ID" value="EHC90048.1"/>
    <property type="molecule type" value="Genomic_DNA"/>
</dbReference>
<feature type="compositionally biased region" description="Acidic residues" evidence="1">
    <location>
        <begin position="266"/>
        <end position="287"/>
    </location>
</feature>
<organism evidence="2 3">
    <name type="scientific">Salmonella enterica subsp. enterica serovar Uganda str. R8-3404</name>
    <dbReference type="NCBI Taxonomy" id="913083"/>
    <lineage>
        <taxon>Bacteria</taxon>
        <taxon>Pseudomonadati</taxon>
        <taxon>Pseudomonadota</taxon>
        <taxon>Gammaproteobacteria</taxon>
        <taxon>Enterobacterales</taxon>
        <taxon>Enterobacteriaceae</taxon>
        <taxon>Salmonella</taxon>
    </lineage>
</organism>
<sequence length="287" mass="30319">LSAAGSQPRGARGRPIVNLLPLEANERITAILPVREYEEGVNVFMATASGTVKKTALTEFSRPRSAGIIAVNLNDGDELIGVDLTSGSDEVMLFSAAGKVVRFKEDAVRAMGRTATGVRGIKLAGDDKVVSLIIPRGEGAILTVTQNGYGKRTAADEYPTKSRATQGVISIKVTERNGSVVGAVQVDDCDQIMMITDAGTLVRTRVSEISVVGRNTQGVILIRTAEDENVVGLQRVAVLLHHPDVARVAEPVDDEELDAIDGSVAEGDEDIAPEAESDDDVADDADE</sequence>
<proteinExistence type="predicted"/>
<feature type="region of interest" description="Disordered" evidence="1">
    <location>
        <begin position="251"/>
        <end position="287"/>
    </location>
</feature>
<evidence type="ECO:0000256" key="1">
    <source>
        <dbReference type="SAM" id="MobiDB-lite"/>
    </source>
</evidence>
<dbReference type="Gene3D" id="2.120.10.90">
    <property type="entry name" value="DNA gyrase/topoisomerase IV, subunit A, C-terminal"/>
    <property type="match status" value="1"/>
</dbReference>
<gene>
    <name evidence="2" type="ORF">LTSEUGA_3314</name>
</gene>
<dbReference type="GO" id="GO:0003918">
    <property type="term" value="F:DNA topoisomerase type II (double strand cut, ATP-hydrolyzing) activity"/>
    <property type="evidence" value="ECO:0007669"/>
    <property type="project" value="TreeGrafter"/>
</dbReference>
<protein>
    <submittedName>
        <fullName evidence="2">DNA gyrase subunit A</fullName>
        <ecNumber evidence="2">5.99.1.3</ecNumber>
    </submittedName>
</protein>
<dbReference type="GO" id="GO:0009330">
    <property type="term" value="C:DNA topoisomerase type II (double strand cut, ATP-hydrolyzing) complex"/>
    <property type="evidence" value="ECO:0007669"/>
    <property type="project" value="TreeGrafter"/>
</dbReference>